<gene>
    <name evidence="10" type="primary">glnQ_2</name>
    <name evidence="10" type="ORF">MAA8898_01432</name>
</gene>
<dbReference type="InterPro" id="IPR050086">
    <property type="entry name" value="MetN_ABC_transporter-like"/>
</dbReference>
<sequence>MATLVLKDIRKSFGSNAVLNGIDLTVETGRMICLIGASGSGKSTLLRCMNLLEPIDDGEILLDGVDISEPGFDPQPVRQRIGMVFQSFNLFPHMTALDNALLAPRRIHGQSRAQLEPQVAALFARFGLADRMHHYPDQLSGGQQQRVAIVRALAMKPEIMLFDEITSALDPELVGEVLDVLRQLRAEGMTMVLATHEMGFARELADEVCFLHEGRILESGPPAQVLGAPQQERTRAFLSRVL</sequence>
<evidence type="ECO:0000313" key="10">
    <source>
        <dbReference type="EMBL" id="SMX38213.1"/>
    </source>
</evidence>
<comment type="similarity">
    <text evidence="2">Belongs to the ABC transporter superfamily.</text>
</comment>
<dbReference type="PANTHER" id="PTHR43166">
    <property type="entry name" value="AMINO ACID IMPORT ATP-BINDING PROTEIN"/>
    <property type="match status" value="1"/>
</dbReference>
<evidence type="ECO:0000256" key="4">
    <source>
        <dbReference type="ARBA" id="ARBA00022475"/>
    </source>
</evidence>
<evidence type="ECO:0000256" key="2">
    <source>
        <dbReference type="ARBA" id="ARBA00005417"/>
    </source>
</evidence>
<dbReference type="GO" id="GO:0005524">
    <property type="term" value="F:ATP binding"/>
    <property type="evidence" value="ECO:0007669"/>
    <property type="project" value="UniProtKB-KW"/>
</dbReference>
<keyword evidence="3" id="KW-0813">Transport</keyword>
<keyword evidence="11" id="KW-1185">Reference proteome</keyword>
<dbReference type="OrthoDB" id="9802264at2"/>
<protein>
    <submittedName>
        <fullName evidence="10">Glutamine transport ATP-binding protein GlnQ</fullName>
        <ecNumber evidence="10">3.6.3.-</ecNumber>
    </submittedName>
</protein>
<organism evidence="10 11">
    <name type="scientific">Maliponia aquimaris</name>
    <dbReference type="NCBI Taxonomy" id="1673631"/>
    <lineage>
        <taxon>Bacteria</taxon>
        <taxon>Pseudomonadati</taxon>
        <taxon>Pseudomonadota</taxon>
        <taxon>Alphaproteobacteria</taxon>
        <taxon>Rhodobacterales</taxon>
        <taxon>Paracoccaceae</taxon>
        <taxon>Maliponia</taxon>
    </lineage>
</organism>
<dbReference type="GO" id="GO:0005886">
    <property type="term" value="C:plasma membrane"/>
    <property type="evidence" value="ECO:0007669"/>
    <property type="project" value="UniProtKB-SubCell"/>
</dbReference>
<proteinExistence type="inferred from homology"/>
<dbReference type="InterPro" id="IPR017871">
    <property type="entry name" value="ABC_transporter-like_CS"/>
</dbReference>
<dbReference type="RefSeq" id="WP_094020286.1">
    <property type="nucleotide sequence ID" value="NZ_FXYF01000003.1"/>
</dbReference>
<evidence type="ECO:0000256" key="3">
    <source>
        <dbReference type="ARBA" id="ARBA00022448"/>
    </source>
</evidence>
<keyword evidence="10" id="KW-0378">Hydrolase</keyword>
<dbReference type="EC" id="3.6.3.-" evidence="10"/>
<evidence type="ECO:0000259" key="9">
    <source>
        <dbReference type="PROSITE" id="PS50893"/>
    </source>
</evidence>
<dbReference type="InterPro" id="IPR027417">
    <property type="entry name" value="P-loop_NTPase"/>
</dbReference>
<dbReference type="GO" id="GO:0016887">
    <property type="term" value="F:ATP hydrolysis activity"/>
    <property type="evidence" value="ECO:0007669"/>
    <property type="project" value="InterPro"/>
</dbReference>
<keyword evidence="8" id="KW-0472">Membrane</keyword>
<dbReference type="PROSITE" id="PS00211">
    <property type="entry name" value="ABC_TRANSPORTER_1"/>
    <property type="match status" value="1"/>
</dbReference>
<comment type="subcellular location">
    <subcellularLocation>
        <location evidence="1">Cell membrane</location>
        <topology evidence="1">Peripheral membrane protein</topology>
    </subcellularLocation>
</comment>
<name>A0A238K606_9RHOB</name>
<keyword evidence="6 10" id="KW-0067">ATP-binding</keyword>
<reference evidence="10 11" key="1">
    <citation type="submission" date="2017-05" db="EMBL/GenBank/DDBJ databases">
        <authorList>
            <person name="Song R."/>
            <person name="Chenine A.L."/>
            <person name="Ruprecht R.M."/>
        </authorList>
    </citation>
    <scope>NUCLEOTIDE SEQUENCE [LARGE SCALE GENOMIC DNA]</scope>
    <source>
        <strain evidence="10 11">CECT 8898</strain>
    </source>
</reference>
<evidence type="ECO:0000256" key="6">
    <source>
        <dbReference type="ARBA" id="ARBA00022840"/>
    </source>
</evidence>
<evidence type="ECO:0000313" key="11">
    <source>
        <dbReference type="Proteomes" id="UP000207598"/>
    </source>
</evidence>
<evidence type="ECO:0000256" key="1">
    <source>
        <dbReference type="ARBA" id="ARBA00004202"/>
    </source>
</evidence>
<dbReference type="CDD" id="cd03262">
    <property type="entry name" value="ABC_HisP_GlnQ"/>
    <property type="match status" value="1"/>
</dbReference>
<dbReference type="PIRSF" id="PIRSF039085">
    <property type="entry name" value="ABC_ATPase_HisP"/>
    <property type="match status" value="1"/>
</dbReference>
<accession>A0A238K606</accession>
<dbReference type="AlphaFoldDB" id="A0A238K606"/>
<keyword evidence="5" id="KW-0547">Nucleotide-binding</keyword>
<dbReference type="EMBL" id="FXYF01000003">
    <property type="protein sequence ID" value="SMX38213.1"/>
    <property type="molecule type" value="Genomic_DNA"/>
</dbReference>
<dbReference type="Pfam" id="PF00005">
    <property type="entry name" value="ABC_tran"/>
    <property type="match status" value="1"/>
</dbReference>
<keyword evidence="4" id="KW-1003">Cell membrane</keyword>
<dbReference type="Proteomes" id="UP000207598">
    <property type="component" value="Unassembled WGS sequence"/>
</dbReference>
<dbReference type="InterPro" id="IPR030679">
    <property type="entry name" value="ABC_ATPase_HisP-typ"/>
</dbReference>
<dbReference type="SMART" id="SM00382">
    <property type="entry name" value="AAA"/>
    <property type="match status" value="1"/>
</dbReference>
<feature type="domain" description="ABC transporter" evidence="9">
    <location>
        <begin position="4"/>
        <end position="238"/>
    </location>
</feature>
<evidence type="ECO:0000256" key="8">
    <source>
        <dbReference type="ARBA" id="ARBA00023136"/>
    </source>
</evidence>
<dbReference type="Gene3D" id="3.40.50.300">
    <property type="entry name" value="P-loop containing nucleotide triphosphate hydrolases"/>
    <property type="match status" value="1"/>
</dbReference>
<evidence type="ECO:0000256" key="7">
    <source>
        <dbReference type="ARBA" id="ARBA00022970"/>
    </source>
</evidence>
<dbReference type="InterPro" id="IPR003439">
    <property type="entry name" value="ABC_transporter-like_ATP-bd"/>
</dbReference>
<dbReference type="PROSITE" id="PS50893">
    <property type="entry name" value="ABC_TRANSPORTER_2"/>
    <property type="match status" value="1"/>
</dbReference>
<dbReference type="PANTHER" id="PTHR43166:SF9">
    <property type="entry name" value="GLUTAMATE_ASPARTATE IMPORT ATP-BINDING PROTEIN GLTL"/>
    <property type="match status" value="1"/>
</dbReference>
<dbReference type="GO" id="GO:0015424">
    <property type="term" value="F:ABC-type amino acid transporter activity"/>
    <property type="evidence" value="ECO:0007669"/>
    <property type="project" value="InterPro"/>
</dbReference>
<dbReference type="InterPro" id="IPR003593">
    <property type="entry name" value="AAA+_ATPase"/>
</dbReference>
<dbReference type="SUPFAM" id="SSF52540">
    <property type="entry name" value="P-loop containing nucleoside triphosphate hydrolases"/>
    <property type="match status" value="1"/>
</dbReference>
<keyword evidence="7" id="KW-0029">Amino-acid transport</keyword>
<evidence type="ECO:0000256" key="5">
    <source>
        <dbReference type="ARBA" id="ARBA00022741"/>
    </source>
</evidence>